<feature type="chain" id="PRO_5012146878" description="Galactose oxidase" evidence="3">
    <location>
        <begin position="21"/>
        <end position="346"/>
    </location>
</feature>
<keyword evidence="5" id="KW-1185">Reference proteome</keyword>
<dbReference type="Proteomes" id="UP000193240">
    <property type="component" value="Unassembled WGS sequence"/>
</dbReference>
<keyword evidence="1" id="KW-0880">Kelch repeat</keyword>
<organism evidence="4 5">
    <name type="scientific">Epicoccum nigrum</name>
    <name type="common">Soil fungus</name>
    <name type="synonym">Epicoccum purpurascens</name>
    <dbReference type="NCBI Taxonomy" id="105696"/>
    <lineage>
        <taxon>Eukaryota</taxon>
        <taxon>Fungi</taxon>
        <taxon>Dikarya</taxon>
        <taxon>Ascomycota</taxon>
        <taxon>Pezizomycotina</taxon>
        <taxon>Dothideomycetes</taxon>
        <taxon>Pleosporomycetidae</taxon>
        <taxon>Pleosporales</taxon>
        <taxon>Pleosporineae</taxon>
        <taxon>Didymellaceae</taxon>
        <taxon>Epicoccum</taxon>
    </lineage>
</organism>
<dbReference type="InterPro" id="IPR006652">
    <property type="entry name" value="Kelch_1"/>
</dbReference>
<dbReference type="STRING" id="105696.A0A1Y2LYW6"/>
<keyword evidence="2" id="KW-0677">Repeat</keyword>
<accession>A0A1Y2LYW6</accession>
<evidence type="ECO:0000256" key="2">
    <source>
        <dbReference type="ARBA" id="ARBA00022737"/>
    </source>
</evidence>
<proteinExistence type="predicted"/>
<reference evidence="4 5" key="1">
    <citation type="journal article" date="2017" name="Genome Announc.">
        <title>Genome sequence of the saprophytic ascomycete Epicoccum nigrum ICMP 19927 strain isolated from New Zealand.</title>
        <authorList>
            <person name="Fokin M."/>
            <person name="Fleetwood D."/>
            <person name="Weir B.S."/>
            <person name="Villas-Boas S.G."/>
        </authorList>
    </citation>
    <scope>NUCLEOTIDE SEQUENCE [LARGE SCALE GENOMIC DNA]</scope>
    <source>
        <strain evidence="4 5">ICMP 19927</strain>
    </source>
</reference>
<dbReference type="InterPro" id="IPR015915">
    <property type="entry name" value="Kelch-typ_b-propeller"/>
</dbReference>
<sequence>MLSVMQISLTLFTLLTTTISHPTESRPWHSLASIPLPRQEHTTVFLAPDIIAVLGGIIPSNPSTTLPIFTTPLMQFYSIENNIWTTSTPLPRAMNHINAAVVDGRIYVLGGLADLNEPAPAWRAVNDSFVYTPSIGLWETLPEMRPSVARGSAAVGVYGSMIVLAGGMTDLELSGARAQNSVDDVSIFDTQKKRWLDLPRWARRLPEARDHAGGAVVSGKMYVLGGRNQGQENVKDTVFVLDLEDLGAGWKISRSRMPTPRGGVAAGVVGGKVYVFGGEGNKEMESGVFDQVEAYDTVRECWEDAGRMRLPRHGTYAVGIGKRVYVPGGGILQSAGLVADFDVFEP</sequence>
<gene>
    <name evidence="4" type="ORF">B5807_07632</name>
</gene>
<dbReference type="PANTHER" id="PTHR46344:SF27">
    <property type="entry name" value="KELCH REPEAT SUPERFAMILY PROTEIN"/>
    <property type="match status" value="1"/>
</dbReference>
<dbReference type="EMBL" id="KZ107846">
    <property type="protein sequence ID" value="OSS48178.1"/>
    <property type="molecule type" value="Genomic_DNA"/>
</dbReference>
<protein>
    <recommendedName>
        <fullName evidence="6">Galactose oxidase</fullName>
    </recommendedName>
</protein>
<dbReference type="PANTHER" id="PTHR46344">
    <property type="entry name" value="OS02G0202900 PROTEIN"/>
    <property type="match status" value="1"/>
</dbReference>
<keyword evidence="3" id="KW-0732">Signal</keyword>
<evidence type="ECO:0000313" key="4">
    <source>
        <dbReference type="EMBL" id="OSS48178.1"/>
    </source>
</evidence>
<dbReference type="AlphaFoldDB" id="A0A1Y2LYW6"/>
<dbReference type="SMART" id="SM00612">
    <property type="entry name" value="Kelch"/>
    <property type="match status" value="4"/>
</dbReference>
<dbReference type="OMA" id="FPYPVHH"/>
<dbReference type="InParanoid" id="A0A1Y2LYW6"/>
<dbReference type="SUPFAM" id="SSF117281">
    <property type="entry name" value="Kelch motif"/>
    <property type="match status" value="1"/>
</dbReference>
<evidence type="ECO:0000256" key="1">
    <source>
        <dbReference type="ARBA" id="ARBA00022441"/>
    </source>
</evidence>
<feature type="signal peptide" evidence="3">
    <location>
        <begin position="1"/>
        <end position="20"/>
    </location>
</feature>
<evidence type="ECO:0000256" key="3">
    <source>
        <dbReference type="SAM" id="SignalP"/>
    </source>
</evidence>
<name>A0A1Y2LYW6_EPING</name>
<dbReference type="Pfam" id="PF01344">
    <property type="entry name" value="Kelch_1"/>
    <property type="match status" value="1"/>
</dbReference>
<evidence type="ECO:0008006" key="6">
    <source>
        <dbReference type="Google" id="ProtNLM"/>
    </source>
</evidence>
<evidence type="ECO:0000313" key="5">
    <source>
        <dbReference type="Proteomes" id="UP000193240"/>
    </source>
</evidence>
<dbReference type="Pfam" id="PF24681">
    <property type="entry name" value="Kelch_KLHDC2_KLHL20_DRC7"/>
    <property type="match status" value="1"/>
</dbReference>
<dbReference type="Gene3D" id="2.120.10.80">
    <property type="entry name" value="Kelch-type beta propeller"/>
    <property type="match status" value="2"/>
</dbReference>